<sequence length="564" mass="63720">MPIDGHCSVCGAPVLEEIDYENVDVHIDEPVKELAKNGSEPKKSAYTDKNARSGKKKNNSTKKQGQLTGKALFVGMGILTAIMVVLGIIGENTSENTEGEPSSVASTGNAVYKADPTKILEVEGVIYNDAGSSIDGLYGEDDDYIYSTFSYNKDHSAGALVDGRGNALYVNKDLQTIPMKTNALWTGISFNGEYMFVVFRIDYNYGLSLINIRSNKEYLIDDDVYYSLALSPDGTKIAYLKYTEDYSKELYIAGTDMEAKLICSDVDDVMAISDDGTTVYYEVYDEEYHTMEYVWHDGKETLLTPKHMGYFLFNRDCTEAIYKDSDVNYYYKAGMDEPKALDCAEFYKIAMDVDKGCGTSGENDVVIYDTDTFEGGVIQDSENDVYLIEADYTLTKLGNNYHSIAFHARHSDKDVYIVENDKELIRYERDTLGKLESKKILGDVNIDKVEINDDASIIWCFYIQAGKPVLCSIDENGETAIISDTDEERYINKMYWDSDTQKVYIQHDKNILIAISKEGEQEEISRKCQRLTTDHYYYPGIISFTDIRDRDYVSVFGQFVMVED</sequence>
<dbReference type="EMBL" id="FOXO01000007">
    <property type="protein sequence ID" value="SFP76013.1"/>
    <property type="molecule type" value="Genomic_DNA"/>
</dbReference>
<protein>
    <recommendedName>
        <fullName evidence="5">WD40-like Beta Propeller Repeat</fullName>
    </recommendedName>
</protein>
<name>A0A1I5SZ20_9FIRM</name>
<dbReference type="Proteomes" id="UP000182624">
    <property type="component" value="Unassembled WGS sequence"/>
</dbReference>
<feature type="compositionally biased region" description="Basic and acidic residues" evidence="1">
    <location>
        <begin position="32"/>
        <end position="51"/>
    </location>
</feature>
<keyword evidence="2" id="KW-1133">Transmembrane helix</keyword>
<proteinExistence type="predicted"/>
<evidence type="ECO:0000313" key="3">
    <source>
        <dbReference type="EMBL" id="SFP76013.1"/>
    </source>
</evidence>
<keyword evidence="4" id="KW-1185">Reference proteome</keyword>
<dbReference type="AlphaFoldDB" id="A0A1I5SZ20"/>
<organism evidence="3 4">
    <name type="scientific">Butyrivibrio proteoclasticus</name>
    <dbReference type="NCBI Taxonomy" id="43305"/>
    <lineage>
        <taxon>Bacteria</taxon>
        <taxon>Bacillati</taxon>
        <taxon>Bacillota</taxon>
        <taxon>Clostridia</taxon>
        <taxon>Lachnospirales</taxon>
        <taxon>Lachnospiraceae</taxon>
        <taxon>Butyrivibrio</taxon>
    </lineage>
</organism>
<evidence type="ECO:0000256" key="2">
    <source>
        <dbReference type="SAM" id="Phobius"/>
    </source>
</evidence>
<keyword evidence="2" id="KW-0812">Transmembrane</keyword>
<reference evidence="4" key="1">
    <citation type="submission" date="2016-10" db="EMBL/GenBank/DDBJ databases">
        <authorList>
            <person name="Varghese N."/>
            <person name="Submissions S."/>
        </authorList>
    </citation>
    <scope>NUCLEOTIDE SEQUENCE [LARGE SCALE GENOMIC DNA]</scope>
    <source>
        <strain evidence="4">P18</strain>
    </source>
</reference>
<dbReference type="SUPFAM" id="SSF82171">
    <property type="entry name" value="DPP6 N-terminal domain-like"/>
    <property type="match status" value="1"/>
</dbReference>
<keyword evidence="2" id="KW-0472">Membrane</keyword>
<gene>
    <name evidence="3" type="ORF">SAMN04487928_107138</name>
</gene>
<accession>A0A1I5SZ20</accession>
<evidence type="ECO:0000256" key="1">
    <source>
        <dbReference type="SAM" id="MobiDB-lite"/>
    </source>
</evidence>
<evidence type="ECO:0008006" key="5">
    <source>
        <dbReference type="Google" id="ProtNLM"/>
    </source>
</evidence>
<feature type="region of interest" description="Disordered" evidence="1">
    <location>
        <begin position="32"/>
        <end position="63"/>
    </location>
</feature>
<evidence type="ECO:0000313" key="4">
    <source>
        <dbReference type="Proteomes" id="UP000182624"/>
    </source>
</evidence>
<feature type="transmembrane region" description="Helical" evidence="2">
    <location>
        <begin position="71"/>
        <end position="90"/>
    </location>
</feature>